<evidence type="ECO:0000256" key="4">
    <source>
        <dbReference type="RuleBase" id="RU366019"/>
    </source>
</evidence>
<evidence type="ECO:0000256" key="1">
    <source>
        <dbReference type="ARBA" id="ARBA00009835"/>
    </source>
</evidence>
<protein>
    <recommendedName>
        <fullName evidence="4">Neutral ceramidase</fullName>
        <ecNumber evidence="4">3.5.1.23</ecNumber>
    </recommendedName>
</protein>
<organism evidence="8 9">
    <name type="scientific">Solimonas marina</name>
    <dbReference type="NCBI Taxonomy" id="2714601"/>
    <lineage>
        <taxon>Bacteria</taxon>
        <taxon>Pseudomonadati</taxon>
        <taxon>Pseudomonadota</taxon>
        <taxon>Gammaproteobacteria</taxon>
        <taxon>Nevskiales</taxon>
        <taxon>Nevskiaceae</taxon>
        <taxon>Solimonas</taxon>
    </lineage>
</organism>
<dbReference type="Pfam" id="PF17048">
    <property type="entry name" value="Ceramidse_alk_C"/>
    <property type="match status" value="1"/>
</dbReference>
<sequence length="869" mass="91568">MRERVLSGVLLLLILQGCGSSSPDSASDGRGGGSGGASSTPTLPAAAACVMDSPRLAIGASSTMSVDGTPYTLTHQPDAPGPLETPREDVGTAMGACAGNQGFLFGSGLYDITGPVGGSPTGHADLYGMILPPQITMGIHTRLYSRAFAIASSCNGKRVVFVSDDIQQMPALVRQEVLKRIAADPVLSAYYGPDNVMLSGTHTHEAGGGFEEASNPDIPDVVTQTATWLETLLISSSGFDKDNFDTIVSGTVAAIRRAHANLEAHPQAATIKLSVGELLNANVNRAQPAYAQDSPSERAQYVDDNGHEVNVDKRFVQLNFVRDDGSVVGVLNWFAVHPTAMGNHTRLISSDSKGWAGIEFERMMGTSYAPDGADGPEGADNFVAAFAQNDEGDSIPDLFVFDADVDGGNGPGQGVPYDKRFGTDDPYFDDQDGYRLGMRQATADSGIKQLAQSLKQFAEGTALRGPVDYRFFYTDFTDKAITDPVILAGLKYDDLPASLYDGDKTTCTQALGTAITNGGPNGLDPGAAGFVCANDMPNDMSQRIRFGYNGLYNGSGVLQLGHDSELSVPIPNVALIGALSTTLCLTQSQLPQYGCQAEKPVLLEYGGDPLPIQLFRIGNLAILGIPWEATTMAGRRLRKTVLDALAPAGVDTVVIAGLSNAYANYMTTREEYTAQMFEGGFTVAGPWQLAAAQQASRKLAVAMAGGEPSPDEGVGAPDLDADGAGVPTTIDSPDDFGSVAVDADAGYTQGDTVDVSFVSGYPGNDLKLGASYLYVERRNDAGGWDVVATDKDPELLFIWNSNPTLIDTYIGLSNRSTVEAKWDIPADEPAGTYRIRHDGVYRLSADADPQPYEAVSSPFTISGTPAACP</sequence>
<dbReference type="Gene3D" id="2.60.40.2300">
    <property type="entry name" value="Neutral/alkaline non-lysosomal ceramidase, C-terminal domain"/>
    <property type="match status" value="1"/>
</dbReference>
<dbReference type="GO" id="GO:0046512">
    <property type="term" value="P:sphingosine biosynthetic process"/>
    <property type="evidence" value="ECO:0007669"/>
    <property type="project" value="TreeGrafter"/>
</dbReference>
<evidence type="ECO:0000259" key="6">
    <source>
        <dbReference type="Pfam" id="PF04734"/>
    </source>
</evidence>
<dbReference type="GO" id="GO:0017040">
    <property type="term" value="F:N-acylsphingosine amidohydrolase activity"/>
    <property type="evidence" value="ECO:0007669"/>
    <property type="project" value="UniProtKB-UniRule"/>
</dbReference>
<dbReference type="EC" id="3.5.1.23" evidence="4"/>
<dbReference type="GO" id="GO:0005576">
    <property type="term" value="C:extracellular region"/>
    <property type="evidence" value="ECO:0007669"/>
    <property type="project" value="TreeGrafter"/>
</dbReference>
<dbReference type="InterPro" id="IPR038445">
    <property type="entry name" value="NCDase_C_sf"/>
</dbReference>
<feature type="region of interest" description="Disordered" evidence="5">
    <location>
        <begin position="19"/>
        <end position="39"/>
    </location>
</feature>
<feature type="binding site" evidence="3">
    <location>
        <position position="628"/>
    </location>
    <ligand>
        <name>Zn(2+)</name>
        <dbReference type="ChEBI" id="CHEBI:29105"/>
    </ligand>
</feature>
<dbReference type="Proteomes" id="UP000653472">
    <property type="component" value="Unassembled WGS sequence"/>
</dbReference>
<feature type="binding site" evidence="3">
    <location>
        <position position="665"/>
    </location>
    <ligand>
        <name>Zn(2+)</name>
        <dbReference type="ChEBI" id="CHEBI:29105"/>
    </ligand>
</feature>
<keyword evidence="4" id="KW-0746">Sphingolipid metabolism</keyword>
<feature type="binding site" evidence="3">
    <location>
        <position position="202"/>
    </location>
    <ligand>
        <name>Zn(2+)</name>
        <dbReference type="ChEBI" id="CHEBI:29105"/>
    </ligand>
</feature>
<feature type="domain" description="Neutral/alkaline non-lysosomal ceramidase N-terminal" evidence="6">
    <location>
        <begin position="588"/>
        <end position="694"/>
    </location>
</feature>
<dbReference type="GO" id="GO:0046872">
    <property type="term" value="F:metal ion binding"/>
    <property type="evidence" value="ECO:0007669"/>
    <property type="project" value="UniProtKB-KW"/>
</dbReference>
<feature type="domain" description="Neutral/alkaline non-lysosomal ceramidase N-terminal" evidence="6">
    <location>
        <begin position="103"/>
        <end position="530"/>
    </location>
</feature>
<keyword evidence="4" id="KW-0443">Lipid metabolism</keyword>
<feature type="binding site" evidence="3">
    <location>
        <position position="337"/>
    </location>
    <ligand>
        <name>Zn(2+)</name>
        <dbReference type="ChEBI" id="CHEBI:29105"/>
    </ligand>
</feature>
<comment type="catalytic activity">
    <reaction evidence="4">
        <text>an N-acylsphing-4-enine + H2O = sphing-4-enine + a fatty acid</text>
        <dbReference type="Rhea" id="RHEA:20856"/>
        <dbReference type="ChEBI" id="CHEBI:15377"/>
        <dbReference type="ChEBI" id="CHEBI:28868"/>
        <dbReference type="ChEBI" id="CHEBI:52639"/>
        <dbReference type="ChEBI" id="CHEBI:57756"/>
        <dbReference type="EC" id="3.5.1.23"/>
    </reaction>
</comment>
<dbReference type="Pfam" id="PF04734">
    <property type="entry name" value="Ceramidase_alk"/>
    <property type="match status" value="2"/>
</dbReference>
<dbReference type="AlphaFoldDB" id="A0A969WH32"/>
<dbReference type="PANTHER" id="PTHR12670">
    <property type="entry name" value="CERAMIDASE"/>
    <property type="match status" value="1"/>
</dbReference>
<evidence type="ECO:0000256" key="5">
    <source>
        <dbReference type="SAM" id="MobiDB-lite"/>
    </source>
</evidence>
<dbReference type="InterPro" id="IPR031331">
    <property type="entry name" value="NEUT/ALK_ceramidase_C"/>
</dbReference>
<dbReference type="PROSITE" id="PS51257">
    <property type="entry name" value="PROKAR_LIPOPROTEIN"/>
    <property type="match status" value="1"/>
</dbReference>
<dbReference type="InterPro" id="IPR031329">
    <property type="entry name" value="NEUT/ALK_ceramidase_N"/>
</dbReference>
<feature type="domain" description="Neutral/alkaline non-lysosomal ceramidase C-terminal" evidence="7">
    <location>
        <begin position="698"/>
        <end position="861"/>
    </location>
</feature>
<comment type="caution">
    <text evidence="8">The sequence shown here is derived from an EMBL/GenBank/DDBJ whole genome shotgun (WGS) entry which is preliminary data.</text>
</comment>
<comment type="similarity">
    <text evidence="1 4">Belongs to the neutral ceramidase family.</text>
</comment>
<feature type="region of interest" description="Disordered" evidence="5">
    <location>
        <begin position="68"/>
        <end position="87"/>
    </location>
</feature>
<dbReference type="EMBL" id="JAAVXB010000016">
    <property type="protein sequence ID" value="NKF24555.1"/>
    <property type="molecule type" value="Genomic_DNA"/>
</dbReference>
<proteinExistence type="inferred from homology"/>
<dbReference type="RefSeq" id="WP_168149861.1">
    <property type="nucleotide sequence ID" value="NZ_JAAVXB010000016.1"/>
</dbReference>
<keyword evidence="3" id="KW-0479">Metal-binding</keyword>
<reference evidence="8" key="1">
    <citation type="submission" date="2020-03" db="EMBL/GenBank/DDBJ databases">
        <title>Solimonas marina sp. nov., isolated from deep seawater of the Pacific Ocean.</title>
        <authorList>
            <person name="Liu X."/>
            <person name="Lai Q."/>
            <person name="Sun F."/>
            <person name="Gai Y."/>
            <person name="Li G."/>
            <person name="Shao Z."/>
        </authorList>
    </citation>
    <scope>NUCLEOTIDE SEQUENCE</scope>
    <source>
        <strain evidence="8">C16B3</strain>
    </source>
</reference>
<dbReference type="GO" id="GO:0046514">
    <property type="term" value="P:ceramide catabolic process"/>
    <property type="evidence" value="ECO:0007669"/>
    <property type="project" value="InterPro"/>
</dbReference>
<evidence type="ECO:0000313" key="8">
    <source>
        <dbReference type="EMBL" id="NKF24555.1"/>
    </source>
</evidence>
<accession>A0A969WH32</accession>
<comment type="cofactor">
    <cofactor evidence="3">
        <name>Zn(2+)</name>
        <dbReference type="ChEBI" id="CHEBI:29105"/>
    </cofactor>
    <text evidence="3">Binds 1 zinc ion per subunit.</text>
</comment>
<keyword evidence="2 4" id="KW-0378">Hydrolase</keyword>
<evidence type="ECO:0000256" key="2">
    <source>
        <dbReference type="ARBA" id="ARBA00022801"/>
    </source>
</evidence>
<gene>
    <name evidence="8" type="ORF">G7Y82_19770</name>
</gene>
<feature type="compositionally biased region" description="Low complexity" evidence="5">
    <location>
        <begin position="19"/>
        <end position="28"/>
    </location>
</feature>
<dbReference type="GO" id="GO:0016020">
    <property type="term" value="C:membrane"/>
    <property type="evidence" value="ECO:0007669"/>
    <property type="project" value="GOC"/>
</dbReference>
<name>A0A969WH32_9GAMM</name>
<evidence type="ECO:0000259" key="7">
    <source>
        <dbReference type="Pfam" id="PF17048"/>
    </source>
</evidence>
<dbReference type="InterPro" id="IPR006823">
    <property type="entry name" value="Ceramidase_alk"/>
</dbReference>
<evidence type="ECO:0000256" key="3">
    <source>
        <dbReference type="PIRSR" id="PIRSR606823-2"/>
    </source>
</evidence>
<dbReference type="PANTHER" id="PTHR12670:SF1">
    <property type="entry name" value="NEUTRAL CERAMIDASE"/>
    <property type="match status" value="1"/>
</dbReference>
<keyword evidence="9" id="KW-1185">Reference proteome</keyword>
<keyword evidence="3" id="KW-0862">Zinc</keyword>
<dbReference type="GO" id="GO:0042759">
    <property type="term" value="P:long-chain fatty acid biosynthetic process"/>
    <property type="evidence" value="ECO:0007669"/>
    <property type="project" value="TreeGrafter"/>
</dbReference>
<evidence type="ECO:0000313" key="9">
    <source>
        <dbReference type="Proteomes" id="UP000653472"/>
    </source>
</evidence>